<comment type="caution">
    <text evidence="1">The sequence shown here is derived from an EMBL/GenBank/DDBJ whole genome shotgun (WGS) entry which is preliminary data.</text>
</comment>
<keyword evidence="1" id="KW-0067">ATP-binding</keyword>
<dbReference type="Proteomes" id="UP000276770">
    <property type="component" value="Unassembled WGS sequence"/>
</dbReference>
<dbReference type="OrthoDB" id="9805740at2"/>
<name>A0A3L7K0B9_9BACI</name>
<dbReference type="PROSITE" id="PS51257">
    <property type="entry name" value="PROKAR_LIPOPROTEIN"/>
    <property type="match status" value="1"/>
</dbReference>
<keyword evidence="1" id="KW-0547">Nucleotide-binding</keyword>
<dbReference type="EMBL" id="RCVZ01000004">
    <property type="protein sequence ID" value="RLQ96210.1"/>
    <property type="molecule type" value="Genomic_DNA"/>
</dbReference>
<gene>
    <name evidence="1" type="ORF">D9X91_07935</name>
</gene>
<protein>
    <submittedName>
        <fullName evidence="1">ATP-binding protein</fullName>
    </submittedName>
</protein>
<dbReference type="GO" id="GO:0005524">
    <property type="term" value="F:ATP binding"/>
    <property type="evidence" value="ECO:0007669"/>
    <property type="project" value="UniProtKB-KW"/>
</dbReference>
<proteinExistence type="predicted"/>
<organism evidence="1 2">
    <name type="scientific">Falsibacillus albus</name>
    <dbReference type="NCBI Taxonomy" id="2478915"/>
    <lineage>
        <taxon>Bacteria</taxon>
        <taxon>Bacillati</taxon>
        <taxon>Bacillota</taxon>
        <taxon>Bacilli</taxon>
        <taxon>Bacillales</taxon>
        <taxon>Bacillaceae</taxon>
        <taxon>Falsibacillus</taxon>
    </lineage>
</organism>
<reference evidence="1 2" key="1">
    <citation type="submission" date="2018-10" db="EMBL/GenBank/DDBJ databases">
        <title>Falsibacillus sp. genome draft.</title>
        <authorList>
            <person name="Shi S."/>
        </authorList>
    </citation>
    <scope>NUCLEOTIDE SEQUENCE [LARGE SCALE GENOMIC DNA]</scope>
    <source>
        <strain evidence="1 2">GY 10110</strain>
    </source>
</reference>
<keyword evidence="2" id="KW-1185">Reference proteome</keyword>
<dbReference type="AlphaFoldDB" id="A0A3L7K0B9"/>
<evidence type="ECO:0000313" key="2">
    <source>
        <dbReference type="Proteomes" id="UP000276770"/>
    </source>
</evidence>
<evidence type="ECO:0000313" key="1">
    <source>
        <dbReference type="EMBL" id="RLQ96210.1"/>
    </source>
</evidence>
<accession>A0A3L7K0B9</accession>
<sequence length="234" mass="25324">MKMRDSLHLGNLVIACDNSGAVGIKSDDIVYAPNTITAYYSFRVAVMECMADGGVPEAVIMQNFSGEEAWSEYCDGILMGTRELGINPLQITGSSESNFPLKQSGLGLTVLGRRNDIHNNNLATNHFAVIGMPLVGSEVLTKPIDILPLSLFKRLIVDRFDVYPVGSKGILHKLKQLTHNSTLSAEKVKCSLDVNKSAGPATCAVVAFDKCSGEKLKELAGHLFHHVDIANDHN</sequence>